<dbReference type="InterPro" id="IPR029071">
    <property type="entry name" value="Ubiquitin-like_domsf"/>
</dbReference>
<dbReference type="CDD" id="cd01259">
    <property type="entry name" value="PH_APBB1IP"/>
    <property type="match status" value="1"/>
</dbReference>
<dbReference type="SMART" id="SM00314">
    <property type="entry name" value="RA"/>
    <property type="match status" value="1"/>
</dbReference>
<dbReference type="PROSITE" id="PS50200">
    <property type="entry name" value="RA"/>
    <property type="match status" value="1"/>
</dbReference>
<organism evidence="4 5">
    <name type="scientific">Rotaria magnacalcarata</name>
    <dbReference type="NCBI Taxonomy" id="392030"/>
    <lineage>
        <taxon>Eukaryota</taxon>
        <taxon>Metazoa</taxon>
        <taxon>Spiralia</taxon>
        <taxon>Gnathifera</taxon>
        <taxon>Rotifera</taxon>
        <taxon>Eurotatoria</taxon>
        <taxon>Bdelloidea</taxon>
        <taxon>Philodinida</taxon>
        <taxon>Philodinidae</taxon>
        <taxon>Rotaria</taxon>
    </lineage>
</organism>
<feature type="non-terminal residue" evidence="4">
    <location>
        <position position="1"/>
    </location>
</feature>
<dbReference type="PANTHER" id="PTHR11243">
    <property type="entry name" value="GROWTH FACTOR RECEPTOR-BOUND PROTEIN"/>
    <property type="match status" value="1"/>
</dbReference>
<protein>
    <recommendedName>
        <fullName evidence="2">Ras-associating domain-containing protein</fullName>
    </recommendedName>
</protein>
<dbReference type="Proteomes" id="UP000681720">
    <property type="component" value="Unassembled WGS sequence"/>
</dbReference>
<dbReference type="AlphaFoldDB" id="A0A8S2Z3B0"/>
<accession>A0A8S2Z3B0</accession>
<feature type="region of interest" description="Disordered" evidence="1">
    <location>
        <begin position="1"/>
        <end position="24"/>
    </location>
</feature>
<dbReference type="PANTHER" id="PTHR11243:SF23">
    <property type="entry name" value="LD06925P"/>
    <property type="match status" value="1"/>
</dbReference>
<gene>
    <name evidence="4" type="ORF">BYL167_LOCUS39986</name>
    <name evidence="3" type="ORF">GIL414_LOCUS37132</name>
</gene>
<evidence type="ECO:0000313" key="5">
    <source>
        <dbReference type="Proteomes" id="UP000681967"/>
    </source>
</evidence>
<feature type="compositionally biased region" description="Low complexity" evidence="1">
    <location>
        <begin position="1"/>
        <end position="12"/>
    </location>
</feature>
<evidence type="ECO:0000313" key="3">
    <source>
        <dbReference type="EMBL" id="CAF4558018.1"/>
    </source>
</evidence>
<dbReference type="Gene3D" id="3.10.20.90">
    <property type="entry name" value="Phosphatidylinositol 3-kinase Catalytic Subunit, Chain A, domain 1"/>
    <property type="match status" value="1"/>
</dbReference>
<reference evidence="4" key="1">
    <citation type="submission" date="2021-02" db="EMBL/GenBank/DDBJ databases">
        <authorList>
            <person name="Nowell W R."/>
        </authorList>
    </citation>
    <scope>NUCLEOTIDE SEQUENCE</scope>
</reference>
<dbReference type="Pfam" id="PF21989">
    <property type="entry name" value="RA_2"/>
    <property type="match status" value="1"/>
</dbReference>
<dbReference type="SUPFAM" id="SSF54236">
    <property type="entry name" value="Ubiquitin-like"/>
    <property type="match status" value="1"/>
</dbReference>
<feature type="non-terminal residue" evidence="4">
    <location>
        <position position="480"/>
    </location>
</feature>
<dbReference type="InterPro" id="IPR039664">
    <property type="entry name" value="GRB/APBB1IP"/>
</dbReference>
<evidence type="ECO:0000256" key="1">
    <source>
        <dbReference type="SAM" id="MobiDB-lite"/>
    </source>
</evidence>
<name>A0A8S2Z3B0_9BILA</name>
<evidence type="ECO:0000313" key="4">
    <source>
        <dbReference type="EMBL" id="CAF4597726.1"/>
    </source>
</evidence>
<dbReference type="EMBL" id="CAJOBH010097780">
    <property type="protein sequence ID" value="CAF4597726.1"/>
    <property type="molecule type" value="Genomic_DNA"/>
</dbReference>
<dbReference type="SUPFAM" id="SSF50729">
    <property type="entry name" value="PH domain-like"/>
    <property type="match status" value="1"/>
</dbReference>
<dbReference type="InterPro" id="IPR011993">
    <property type="entry name" value="PH-like_dom_sf"/>
</dbReference>
<feature type="compositionally biased region" description="Acidic residues" evidence="1">
    <location>
        <begin position="13"/>
        <end position="22"/>
    </location>
</feature>
<dbReference type="GO" id="GO:0007165">
    <property type="term" value="P:signal transduction"/>
    <property type="evidence" value="ECO:0007669"/>
    <property type="project" value="InterPro"/>
</dbReference>
<dbReference type="InterPro" id="IPR039665">
    <property type="entry name" value="PH_APBB1IP"/>
</dbReference>
<sequence length="480" mass="55996">MFLRRSSMSSISEESEMDDNDQIDGSLVRNKEYTNGKQNQLSINLNVQNCFGALNTLKEEIREAYEELSTFERQARQKTSSTISIVNQGTMIYESRYRINYEIVLTELKYRASFHGLSQSTDSISLPLISQQISNASSILSCDTLKNTNGENQIRLALEKIHEANIKKLFVKIYNEDQSTKNILIDETMSVYQILILLFHKYHLRPTLNYSIVEDLPDLHLYRIFEDHQNLINDGLIYWARDTCNRIYFQEHQNKYMIFEEPKTFFPRSDKILDDIIIDVISIDTINLPDDITSTLYIKDKNRKLWKKYTCILRQSGIYQIPKSSSTKQDLVCLLKFDSNIQLYHANNWIESLRSPTSYGFALKPAHIQKKSNKYIHYLCTNTSDEYQHWINGIRIILYGLQLYKNYQQMSQVVDDEIDNLVNLLPNQHYLNFITPSSSMHHSISSISSPINQIIYDATESHKTLIDIDSTSTKYMSHSL</sequence>
<dbReference type="Proteomes" id="UP000681967">
    <property type="component" value="Unassembled WGS sequence"/>
</dbReference>
<proteinExistence type="predicted"/>
<dbReference type="Gene3D" id="2.30.29.30">
    <property type="entry name" value="Pleckstrin-homology domain (PH domain)/Phosphotyrosine-binding domain (PTB)"/>
    <property type="match status" value="1"/>
</dbReference>
<dbReference type="InterPro" id="IPR000159">
    <property type="entry name" value="RA_dom"/>
</dbReference>
<comment type="caution">
    <text evidence="4">The sequence shown here is derived from an EMBL/GenBank/DDBJ whole genome shotgun (WGS) entry which is preliminary data.</text>
</comment>
<dbReference type="EMBL" id="CAJOBJ010094480">
    <property type="protein sequence ID" value="CAF4558018.1"/>
    <property type="molecule type" value="Genomic_DNA"/>
</dbReference>
<feature type="domain" description="Ras-associating" evidence="2">
    <location>
        <begin position="167"/>
        <end position="228"/>
    </location>
</feature>
<evidence type="ECO:0000259" key="2">
    <source>
        <dbReference type="PROSITE" id="PS50200"/>
    </source>
</evidence>